<feature type="domain" description="Methyltransferase putative zinc binding" evidence="1">
    <location>
        <begin position="5"/>
        <end position="66"/>
    </location>
</feature>
<evidence type="ECO:0000259" key="1">
    <source>
        <dbReference type="Pfam" id="PF08421"/>
    </source>
</evidence>
<dbReference type="InterPro" id="IPR013630">
    <property type="entry name" value="Methyltransf_Zn-bd_dom_put"/>
</dbReference>
<dbReference type="EMBL" id="CP120863">
    <property type="protein sequence ID" value="WFE89933.1"/>
    <property type="molecule type" value="Genomic_DNA"/>
</dbReference>
<dbReference type="InterPro" id="IPR013691">
    <property type="entry name" value="MeTrfase_14"/>
</dbReference>
<dbReference type="Pfam" id="PF08421">
    <property type="entry name" value="Methyltransf_13"/>
    <property type="match status" value="1"/>
</dbReference>
<protein>
    <submittedName>
        <fullName evidence="3">Class I SAM-dependent methyltransferase</fullName>
    </submittedName>
</protein>
<dbReference type="Pfam" id="PF08484">
    <property type="entry name" value="Methyltransf_14"/>
    <property type="match status" value="1"/>
</dbReference>
<feature type="domain" description="C-methyltransferase" evidence="2">
    <location>
        <begin position="247"/>
        <end position="404"/>
    </location>
</feature>
<dbReference type="Gene3D" id="3.40.50.150">
    <property type="entry name" value="Vaccinia Virus protein VP39"/>
    <property type="match status" value="1"/>
</dbReference>
<dbReference type="GO" id="GO:0032259">
    <property type="term" value="P:methylation"/>
    <property type="evidence" value="ECO:0007669"/>
    <property type="project" value="UniProtKB-KW"/>
</dbReference>
<name>A0ABY8F361_9HYPH</name>
<dbReference type="Gene3D" id="6.10.250.3100">
    <property type="match status" value="1"/>
</dbReference>
<dbReference type="PANTHER" id="PTHR43861">
    <property type="entry name" value="TRANS-ACONITATE 2-METHYLTRANSFERASE-RELATED"/>
    <property type="match status" value="1"/>
</dbReference>
<evidence type="ECO:0000313" key="4">
    <source>
        <dbReference type="Proteomes" id="UP001209803"/>
    </source>
</evidence>
<keyword evidence="4" id="KW-1185">Reference proteome</keyword>
<dbReference type="Gene3D" id="3.40.50.720">
    <property type="entry name" value="NAD(P)-binding Rossmann-like Domain"/>
    <property type="match status" value="1"/>
</dbReference>
<keyword evidence="3" id="KW-0808">Transferase</keyword>
<dbReference type="PANTHER" id="PTHR43861:SF5">
    <property type="entry name" value="BLL5978 PROTEIN"/>
    <property type="match status" value="1"/>
</dbReference>
<reference evidence="3 4" key="1">
    <citation type="submission" date="2023-03" db="EMBL/GenBank/DDBJ databases">
        <title>Roseibium porphyridii sp. nov. and Roseibium rhodosorbium sp. nov. isolated from marine algae, Porphyridium cruentum and Rhodosorus marinus, respectively.</title>
        <authorList>
            <person name="Lee M.W."/>
            <person name="Choi B.J."/>
            <person name="Lee J.K."/>
            <person name="Choi D.G."/>
            <person name="Baek J.H."/>
            <person name="Bayburt H."/>
            <person name="Kim J.M."/>
            <person name="Han D.M."/>
            <person name="Kim K.H."/>
            <person name="Jeon C.O."/>
        </authorList>
    </citation>
    <scope>NUCLEOTIDE SEQUENCE [LARGE SCALE GENOMIC DNA]</scope>
    <source>
        <strain evidence="3 4">KMA01</strain>
    </source>
</reference>
<dbReference type="Proteomes" id="UP001209803">
    <property type="component" value="Chromosome"/>
</dbReference>
<accession>A0ABY8F361</accession>
<dbReference type="Pfam" id="PF13489">
    <property type="entry name" value="Methyltransf_23"/>
    <property type="match status" value="1"/>
</dbReference>
<dbReference type="SUPFAM" id="SSF53335">
    <property type="entry name" value="S-adenosyl-L-methionine-dependent methyltransferases"/>
    <property type="match status" value="1"/>
</dbReference>
<evidence type="ECO:0000259" key="2">
    <source>
        <dbReference type="Pfam" id="PF08484"/>
    </source>
</evidence>
<dbReference type="RefSeq" id="WP_265680052.1">
    <property type="nucleotide sequence ID" value="NZ_CP120863.1"/>
</dbReference>
<dbReference type="Gene3D" id="6.20.50.110">
    <property type="entry name" value="Methyltransferase, zinc-binding domain"/>
    <property type="match status" value="1"/>
</dbReference>
<proteinExistence type="predicted"/>
<dbReference type="InterPro" id="IPR038576">
    <property type="entry name" value="Methyltransf_Zn-bd_dom_put_sf"/>
</dbReference>
<gene>
    <name evidence="3" type="ORF">K1718_00855</name>
</gene>
<evidence type="ECO:0000313" key="3">
    <source>
        <dbReference type="EMBL" id="WFE89933.1"/>
    </source>
</evidence>
<sequence length="410" mass="45193">MTQTCRHCEAELTRQFLDLGYAPPSNAYLEASDLRAPETTYPLRLMVCDSCFLVQTQDYTAADSLFDKDYAYFSSTSKGWLAHAAAYVEMIRQRLDLSQNSFVVEVASNDGYLLKNFVQAGIPCLGIEPTISTAKAAETLGIPVERRFFGEALAQELAAVGKRADLIIGNNVYAHVPEINDFSRGLASLLKPEGVVTLEFPHLMRLVEFSQFDTVYHEHFSYLSLGTVARIFEAAGLKLFDVEELTTHGGSLRVYGCRAESSWTVTASVEGLLEEEKRRGMDTPGYYADFQGRAEEVKNRALSFLLEAKREGKSVAGYGAAAKGNTLLNFAGVGPDLLPFVCDAAPAKQGKFLPGSHIPVLPPEVLTDKRPDYLIILPWNIAEEVRKQNALLTEKGTQFVTFVPETHIVG</sequence>
<keyword evidence="3" id="KW-0489">Methyltransferase</keyword>
<dbReference type="InterPro" id="IPR029063">
    <property type="entry name" value="SAM-dependent_MTases_sf"/>
</dbReference>
<organism evidence="3 4">
    <name type="scientific">Roseibium porphyridii</name>
    <dbReference type="NCBI Taxonomy" id="2866279"/>
    <lineage>
        <taxon>Bacteria</taxon>
        <taxon>Pseudomonadati</taxon>
        <taxon>Pseudomonadota</taxon>
        <taxon>Alphaproteobacteria</taxon>
        <taxon>Hyphomicrobiales</taxon>
        <taxon>Stappiaceae</taxon>
        <taxon>Roseibium</taxon>
    </lineage>
</organism>
<dbReference type="GO" id="GO:0008168">
    <property type="term" value="F:methyltransferase activity"/>
    <property type="evidence" value="ECO:0007669"/>
    <property type="project" value="UniProtKB-KW"/>
</dbReference>